<keyword evidence="3" id="KW-1185">Reference proteome</keyword>
<organism evidence="2 3">
    <name type="scientific">Thalassiosira oceanica</name>
    <name type="common">Marine diatom</name>
    <dbReference type="NCBI Taxonomy" id="159749"/>
    <lineage>
        <taxon>Eukaryota</taxon>
        <taxon>Sar</taxon>
        <taxon>Stramenopiles</taxon>
        <taxon>Ochrophyta</taxon>
        <taxon>Bacillariophyta</taxon>
        <taxon>Coscinodiscophyceae</taxon>
        <taxon>Thalassiosirophycidae</taxon>
        <taxon>Thalassiosirales</taxon>
        <taxon>Thalassiosiraceae</taxon>
        <taxon>Thalassiosira</taxon>
    </lineage>
</organism>
<feature type="compositionally biased region" description="Acidic residues" evidence="1">
    <location>
        <begin position="110"/>
        <end position="125"/>
    </location>
</feature>
<accession>K0S6M7</accession>
<feature type="region of interest" description="Disordered" evidence="1">
    <location>
        <begin position="98"/>
        <end position="125"/>
    </location>
</feature>
<sequence>MRGPRAAPDSNASVDVSDDDAEPGFEPGPVPVFRLERSVLTSSGSASGGSGKRKTPDEEKKPAFNLDSDSDAEDYVDESLPDLSLYLYSGDSYAAPSSELWGTYPREKEEGEDSDDSDDDDDDEALTIPQSWLRSGFKLSECGHGLVAGSPTDEEFAASKRSNSAMFRDGPLKKARGIFPYNCKGVSAVLSLVTALLYSGASVQSDAVSCDGTRRPFDELTCQERHREFDARLVDALSSLVHVAAANNARHVARKLDEYDRILRRKKRRGGMSAEEEVECDSRRRELERRARLCQVCWWPLDDSDAPMYPSSQDPKDIRFLTSLTNIDDLKSYVKANLRSFKEPGGCALLLETVLHAHGQAALTDMFASGSSADGGARQSSVLLRYGCDAALKRLEGLHSGAERTSGLEEESDCATPQLMSLLLTGQIHGSYRGWNADMFGIGILRVDKTSSPQPAVENRLLRPLRPVWLGLGETGHSVLMLDRSGLLGDANGIDAAGRMFRLAHWSVWNGSRTGMKVVLSADDNNEERASDAMVISDGEGDAGWSVKDSIVENMRREMVRDVALPWQESALSSDVVPVSAPVSDEELASVAINPDDRKFYPDEFRRWRFKFSADLGSDWTPFYKLRGRRRLIVEMRLAPSICALVRARWPMATLRDFEPSGGQPLV</sequence>
<feature type="region of interest" description="Disordered" evidence="1">
    <location>
        <begin position="1"/>
        <end position="76"/>
    </location>
</feature>
<comment type="caution">
    <text evidence="2">The sequence shown here is derived from an EMBL/GenBank/DDBJ whole genome shotgun (WGS) entry which is preliminary data.</text>
</comment>
<dbReference type="EMBL" id="AGNL01020558">
    <property type="protein sequence ID" value="EJK60940.1"/>
    <property type="molecule type" value="Genomic_DNA"/>
</dbReference>
<dbReference type="Proteomes" id="UP000266841">
    <property type="component" value="Unassembled WGS sequence"/>
</dbReference>
<gene>
    <name evidence="2" type="ORF">THAOC_18639</name>
</gene>
<reference evidence="2 3" key="1">
    <citation type="journal article" date="2012" name="Genome Biol.">
        <title>Genome and low-iron response of an oceanic diatom adapted to chronic iron limitation.</title>
        <authorList>
            <person name="Lommer M."/>
            <person name="Specht M."/>
            <person name="Roy A.S."/>
            <person name="Kraemer L."/>
            <person name="Andreson R."/>
            <person name="Gutowska M.A."/>
            <person name="Wolf J."/>
            <person name="Bergner S.V."/>
            <person name="Schilhabel M.B."/>
            <person name="Klostermeier U.C."/>
            <person name="Beiko R.G."/>
            <person name="Rosenstiel P."/>
            <person name="Hippler M."/>
            <person name="Laroche J."/>
        </authorList>
    </citation>
    <scope>NUCLEOTIDE SEQUENCE [LARGE SCALE GENOMIC DNA]</scope>
    <source>
        <strain evidence="2 3">CCMP1005</strain>
    </source>
</reference>
<dbReference type="eggNOG" id="ENOG502SJM5">
    <property type="taxonomic scope" value="Eukaryota"/>
</dbReference>
<evidence type="ECO:0000256" key="1">
    <source>
        <dbReference type="SAM" id="MobiDB-lite"/>
    </source>
</evidence>
<feature type="compositionally biased region" description="Low complexity" evidence="1">
    <location>
        <begin position="1"/>
        <end position="15"/>
    </location>
</feature>
<name>K0S6M7_THAOC</name>
<dbReference type="OMA" id="KINTILW"/>
<protein>
    <submittedName>
        <fullName evidence="2">Uncharacterized protein</fullName>
    </submittedName>
</protein>
<dbReference type="AlphaFoldDB" id="K0S6M7"/>
<evidence type="ECO:0000313" key="3">
    <source>
        <dbReference type="Proteomes" id="UP000266841"/>
    </source>
</evidence>
<proteinExistence type="predicted"/>
<dbReference type="OrthoDB" id="48809at2759"/>
<evidence type="ECO:0000313" key="2">
    <source>
        <dbReference type="EMBL" id="EJK60940.1"/>
    </source>
</evidence>